<dbReference type="InterPro" id="IPR011463">
    <property type="entry name" value="DUF1569"/>
</dbReference>
<dbReference type="Pfam" id="PF07606">
    <property type="entry name" value="DUF1569"/>
    <property type="match status" value="1"/>
</dbReference>
<name>A0ABT6FJ58_9BACT</name>
<dbReference type="InterPro" id="IPR034660">
    <property type="entry name" value="DinB/YfiT-like"/>
</dbReference>
<protein>
    <submittedName>
        <fullName evidence="1">DUF1569 domain-containing protein</fullName>
    </submittedName>
</protein>
<dbReference type="Proteomes" id="UP001216907">
    <property type="component" value="Unassembled WGS sequence"/>
</dbReference>
<evidence type="ECO:0000313" key="1">
    <source>
        <dbReference type="EMBL" id="MDG3007564.1"/>
    </source>
</evidence>
<organism evidence="1 2">
    <name type="scientific">Paludisphaera mucosa</name>
    <dbReference type="NCBI Taxonomy" id="3030827"/>
    <lineage>
        <taxon>Bacteria</taxon>
        <taxon>Pseudomonadati</taxon>
        <taxon>Planctomycetota</taxon>
        <taxon>Planctomycetia</taxon>
        <taxon>Isosphaerales</taxon>
        <taxon>Isosphaeraceae</taxon>
        <taxon>Paludisphaera</taxon>
    </lineage>
</organism>
<comment type="caution">
    <text evidence="1">The sequence shown here is derived from an EMBL/GenBank/DDBJ whole genome shotgun (WGS) entry which is preliminary data.</text>
</comment>
<sequence>MSTALKRRELKFSTLEDAVREAEALRAGGYRRAGKWDLAQACGHLADWITFPMDGFPTPPAVMRPLCFVVRNTIGPMAARRVIARGEMPAGAPTMKETVPPPNGDESAAVERLRRAVDRFESYAGPLQPSHLFGPLNRDEWMRVQLIHCAHHLGYLIPEASA</sequence>
<accession>A0ABT6FJ58</accession>
<gene>
    <name evidence="1" type="ORF">PZE19_27695</name>
</gene>
<keyword evidence="2" id="KW-1185">Reference proteome</keyword>
<evidence type="ECO:0000313" key="2">
    <source>
        <dbReference type="Proteomes" id="UP001216907"/>
    </source>
</evidence>
<dbReference type="RefSeq" id="WP_277863842.1">
    <property type="nucleotide sequence ID" value="NZ_JARRAG010000002.1"/>
</dbReference>
<reference evidence="1 2" key="1">
    <citation type="submission" date="2023-03" db="EMBL/GenBank/DDBJ databases">
        <title>Paludisphaera mucosa sp. nov. a novel planctomycete from northern fen.</title>
        <authorList>
            <person name="Ivanova A."/>
        </authorList>
    </citation>
    <scope>NUCLEOTIDE SEQUENCE [LARGE SCALE GENOMIC DNA]</scope>
    <source>
        <strain evidence="1 2">Pla2</strain>
    </source>
</reference>
<proteinExistence type="predicted"/>
<dbReference type="EMBL" id="JARRAG010000002">
    <property type="protein sequence ID" value="MDG3007564.1"/>
    <property type="molecule type" value="Genomic_DNA"/>
</dbReference>
<dbReference type="Gene3D" id="1.20.120.450">
    <property type="entry name" value="dinb family like domain"/>
    <property type="match status" value="1"/>
</dbReference>